<feature type="signal peptide" evidence="1">
    <location>
        <begin position="1"/>
        <end position="27"/>
    </location>
</feature>
<proteinExistence type="predicted"/>
<dbReference type="KEGG" id="sre:PTSG_07650"/>
<keyword evidence="3" id="KW-1185">Reference proteome</keyword>
<evidence type="ECO:0000313" key="2">
    <source>
        <dbReference type="EMBL" id="EGD76533.1"/>
    </source>
</evidence>
<dbReference type="InterPro" id="IPR027417">
    <property type="entry name" value="P-loop_NTPase"/>
</dbReference>
<dbReference type="GeneID" id="16072007"/>
<reference evidence="2" key="1">
    <citation type="submission" date="2009-08" db="EMBL/GenBank/DDBJ databases">
        <title>Annotation of Salpingoeca rosetta.</title>
        <authorList>
            <consortium name="The Broad Institute Genome Sequencing Platform"/>
            <person name="Russ C."/>
            <person name="Cuomo C."/>
            <person name="Burger G."/>
            <person name="Gray M.W."/>
            <person name="Holland P.W.H."/>
            <person name="King N."/>
            <person name="Lang F.B.F."/>
            <person name="Roger A.J."/>
            <person name="Ruiz-Trillo I."/>
            <person name="Young S.K."/>
            <person name="Zeng Q."/>
            <person name="Gargeya S."/>
            <person name="Alvarado L."/>
            <person name="Berlin A."/>
            <person name="Chapman S.B."/>
            <person name="Chen Z."/>
            <person name="Freedman E."/>
            <person name="Gellesch M."/>
            <person name="Goldberg J."/>
            <person name="Griggs A."/>
            <person name="Gujja S."/>
            <person name="Heilman E."/>
            <person name="Heiman D."/>
            <person name="Howarth C."/>
            <person name="Mehta T."/>
            <person name="Neiman D."/>
            <person name="Pearson M."/>
            <person name="Roberts A."/>
            <person name="Saif S."/>
            <person name="Shea T."/>
            <person name="Shenoy N."/>
            <person name="Sisk P."/>
            <person name="Stolte C."/>
            <person name="Sykes S."/>
            <person name="White J."/>
            <person name="Yandava C."/>
            <person name="Haas B."/>
            <person name="Nusbaum C."/>
            <person name="Birren B."/>
        </authorList>
    </citation>
    <scope>NUCLEOTIDE SEQUENCE [LARGE SCALE GENOMIC DNA]</scope>
    <source>
        <strain evidence="2">ATCC 50818</strain>
    </source>
</reference>
<dbReference type="SUPFAM" id="SSF52540">
    <property type="entry name" value="P-loop containing nucleoside triphosphate hydrolases"/>
    <property type="match status" value="1"/>
</dbReference>
<evidence type="ECO:0000256" key="1">
    <source>
        <dbReference type="SAM" id="SignalP"/>
    </source>
</evidence>
<dbReference type="EMBL" id="GL832974">
    <property type="protein sequence ID" value="EGD76533.1"/>
    <property type="molecule type" value="Genomic_DNA"/>
</dbReference>
<name>F2UHD4_SALR5</name>
<dbReference type="InParanoid" id="F2UHD4"/>
<feature type="chain" id="PRO_5003288652" description="Sulfotransferase domain-containing protein" evidence="1">
    <location>
        <begin position="28"/>
        <end position="297"/>
    </location>
</feature>
<evidence type="ECO:0008006" key="4">
    <source>
        <dbReference type="Google" id="ProtNLM"/>
    </source>
</evidence>
<organism evidence="3">
    <name type="scientific">Salpingoeca rosetta (strain ATCC 50818 / BSB-021)</name>
    <dbReference type="NCBI Taxonomy" id="946362"/>
    <lineage>
        <taxon>Eukaryota</taxon>
        <taxon>Choanoflagellata</taxon>
        <taxon>Craspedida</taxon>
        <taxon>Salpingoecidae</taxon>
        <taxon>Salpingoeca</taxon>
    </lineage>
</organism>
<dbReference type="AlphaFoldDB" id="F2UHD4"/>
<sequence length="297" mass="33358">MTLWSCSWCGWVCMLLMTVVLVGTAGAGGSVTAAIGETTAGHDTTQGEEASTQSLTAAAADDEVVVGVPERDTAYSRVCRISTVAQRLANREPLTIYVAGIHRSASTWQYNTIKMALQLQQLWPLNETTWYYTTSNETRKGLSDRRTASVVLLKVHDFVVHARQATMVFATIRNLVEVGASILHMETTLASERTLLRALDREVQFVSRWMTHTCPCCVQRYPDIVHHEREMTLQLLQTLGLDTEVDVDDVIAGVERLTQARTHNRPSGNVTAFRHDRPKLVEIIEQRFYHWHIQHGL</sequence>
<evidence type="ECO:0000313" key="3">
    <source>
        <dbReference type="Proteomes" id="UP000007799"/>
    </source>
</evidence>
<accession>F2UHD4</accession>
<dbReference type="RefSeq" id="XP_004991447.1">
    <property type="nucleotide sequence ID" value="XM_004991390.1"/>
</dbReference>
<keyword evidence="1" id="KW-0732">Signal</keyword>
<protein>
    <recommendedName>
        <fullName evidence="4">Sulfotransferase domain-containing protein</fullName>
    </recommendedName>
</protein>
<dbReference type="Proteomes" id="UP000007799">
    <property type="component" value="Unassembled WGS sequence"/>
</dbReference>
<gene>
    <name evidence="2" type="ORF">PTSG_07650</name>
</gene>